<evidence type="ECO:0000313" key="2">
    <source>
        <dbReference type="EMBL" id="CAI4000647.1"/>
    </source>
</evidence>
<dbReference type="PROSITE" id="PS50011">
    <property type="entry name" value="PROTEIN_KINASE_DOM"/>
    <property type="match status" value="1"/>
</dbReference>
<dbReference type="GO" id="GO:0004674">
    <property type="term" value="F:protein serine/threonine kinase activity"/>
    <property type="evidence" value="ECO:0007669"/>
    <property type="project" value="TreeGrafter"/>
</dbReference>
<reference evidence="3 4" key="2">
    <citation type="submission" date="2024-05" db="EMBL/GenBank/DDBJ databases">
        <authorList>
            <person name="Chen Y."/>
            <person name="Shah S."/>
            <person name="Dougan E. K."/>
            <person name="Thang M."/>
            <person name="Chan C."/>
        </authorList>
    </citation>
    <scope>NUCLEOTIDE SEQUENCE [LARGE SCALE GENOMIC DNA]</scope>
</reference>
<dbReference type="EMBL" id="CAMXCT010002815">
    <property type="protein sequence ID" value="CAI4000647.1"/>
    <property type="molecule type" value="Genomic_DNA"/>
</dbReference>
<feature type="domain" description="Protein kinase" evidence="1">
    <location>
        <begin position="1"/>
        <end position="300"/>
    </location>
</feature>
<dbReference type="EMBL" id="CAMXCT020002815">
    <property type="protein sequence ID" value="CAL1154022.1"/>
    <property type="molecule type" value="Genomic_DNA"/>
</dbReference>
<accession>A0A9P1D101</accession>
<dbReference type="InterPro" id="IPR000719">
    <property type="entry name" value="Prot_kinase_dom"/>
</dbReference>
<gene>
    <name evidence="2" type="ORF">C1SCF055_LOCUS26753</name>
</gene>
<name>A0A9P1D101_9DINO</name>
<evidence type="ECO:0000313" key="3">
    <source>
        <dbReference type="EMBL" id="CAL4787959.1"/>
    </source>
</evidence>
<evidence type="ECO:0000259" key="1">
    <source>
        <dbReference type="PROSITE" id="PS50011"/>
    </source>
</evidence>
<organism evidence="2">
    <name type="scientific">Cladocopium goreaui</name>
    <dbReference type="NCBI Taxonomy" id="2562237"/>
    <lineage>
        <taxon>Eukaryota</taxon>
        <taxon>Sar</taxon>
        <taxon>Alveolata</taxon>
        <taxon>Dinophyceae</taxon>
        <taxon>Suessiales</taxon>
        <taxon>Symbiodiniaceae</taxon>
        <taxon>Cladocopium</taxon>
    </lineage>
</organism>
<sequence>MGQNLKGMPSAEQRLPIEVARLPRRTPHLLGASVPGYMWDARRIASCASSFGTNQVVLQVPEMDVLVLKAMQDLGVHPNLLAVLDLFVAKGAGAGETPVSLVTQLCFGGHLADAMALRQFASPALRRLSPGVEVSLAIAWISQLLSALAFLHEGRIIHRCIQPESCILDNTRIVEANMVLGNFSQSSRLHLDNVMMDRPEGPLPGSASYMAPELKRQAMSSTGRPIEIKSDCWSMGCVFYLMLEGKPAFNYSEFPSRAQKGEYLLPRGPKEVQEFIATLLQVDYVQRADAQSALAEAQRLCRQFPRSSDVDADPCAVDLS</sequence>
<dbReference type="PANTHER" id="PTHR24361:SF613">
    <property type="entry name" value="NUCLEAR RECEPTOR-BINDING PROTEIN-RELATED"/>
    <property type="match status" value="1"/>
</dbReference>
<dbReference type="InterPro" id="IPR053235">
    <property type="entry name" value="Ser_Thr_kinase"/>
</dbReference>
<dbReference type="PANTHER" id="PTHR24361">
    <property type="entry name" value="MITOGEN-ACTIVATED KINASE KINASE KINASE"/>
    <property type="match status" value="1"/>
</dbReference>
<dbReference type="Pfam" id="PF00069">
    <property type="entry name" value="Pkinase"/>
    <property type="match status" value="1"/>
</dbReference>
<keyword evidence="4" id="KW-1185">Reference proteome</keyword>
<dbReference type="Gene3D" id="1.10.510.10">
    <property type="entry name" value="Transferase(Phosphotransferase) domain 1"/>
    <property type="match status" value="1"/>
</dbReference>
<dbReference type="GO" id="GO:0005524">
    <property type="term" value="F:ATP binding"/>
    <property type="evidence" value="ECO:0007669"/>
    <property type="project" value="InterPro"/>
</dbReference>
<dbReference type="GO" id="GO:0005737">
    <property type="term" value="C:cytoplasm"/>
    <property type="evidence" value="ECO:0007669"/>
    <property type="project" value="TreeGrafter"/>
</dbReference>
<comment type="caution">
    <text evidence="2">The sequence shown here is derived from an EMBL/GenBank/DDBJ whole genome shotgun (WGS) entry which is preliminary data.</text>
</comment>
<dbReference type="InterPro" id="IPR011009">
    <property type="entry name" value="Kinase-like_dom_sf"/>
</dbReference>
<dbReference type="OrthoDB" id="10252354at2759"/>
<dbReference type="SMART" id="SM00220">
    <property type="entry name" value="S_TKc"/>
    <property type="match status" value="1"/>
</dbReference>
<evidence type="ECO:0000313" key="4">
    <source>
        <dbReference type="Proteomes" id="UP001152797"/>
    </source>
</evidence>
<protein>
    <submittedName>
        <fullName evidence="3">Microbial-type PARG catalytic domain-containing protein</fullName>
    </submittedName>
</protein>
<reference evidence="2" key="1">
    <citation type="submission" date="2022-10" db="EMBL/GenBank/DDBJ databases">
        <authorList>
            <person name="Chen Y."/>
            <person name="Dougan E. K."/>
            <person name="Chan C."/>
            <person name="Rhodes N."/>
            <person name="Thang M."/>
        </authorList>
    </citation>
    <scope>NUCLEOTIDE SEQUENCE</scope>
</reference>
<dbReference type="SUPFAM" id="SSF56112">
    <property type="entry name" value="Protein kinase-like (PK-like)"/>
    <property type="match status" value="1"/>
</dbReference>
<proteinExistence type="predicted"/>
<dbReference type="Proteomes" id="UP001152797">
    <property type="component" value="Unassembled WGS sequence"/>
</dbReference>
<dbReference type="EMBL" id="CAMXCT030002815">
    <property type="protein sequence ID" value="CAL4787959.1"/>
    <property type="molecule type" value="Genomic_DNA"/>
</dbReference>
<dbReference type="AlphaFoldDB" id="A0A9P1D101"/>